<dbReference type="SUPFAM" id="SSF56601">
    <property type="entry name" value="beta-lactamase/transpeptidase-like"/>
    <property type="match status" value="1"/>
</dbReference>
<dbReference type="Pfam" id="PF00144">
    <property type="entry name" value="Beta-lactamase"/>
    <property type="match status" value="1"/>
</dbReference>
<dbReference type="EMBL" id="JABCQH010000006">
    <property type="protein sequence ID" value="MBF0888744.1"/>
    <property type="molecule type" value="Genomic_DNA"/>
</dbReference>
<feature type="chain" id="PRO_5047210398" evidence="1">
    <location>
        <begin position="24"/>
        <end position="434"/>
    </location>
</feature>
<evidence type="ECO:0000313" key="4">
    <source>
        <dbReference type="Proteomes" id="UP000662701"/>
    </source>
</evidence>
<dbReference type="InterPro" id="IPR050789">
    <property type="entry name" value="Diverse_Enzym_Activities"/>
</dbReference>
<comment type="caution">
    <text evidence="3">The sequence shown here is derived from an EMBL/GenBank/DDBJ whole genome shotgun (WGS) entry which is preliminary data.</text>
</comment>
<gene>
    <name evidence="3" type="ORF">HKD19_09315</name>
</gene>
<proteinExistence type="predicted"/>
<reference evidence="4" key="1">
    <citation type="submission" date="2020-04" db="EMBL/GenBank/DDBJ databases">
        <title>Description of novel Gluconacetobacter.</title>
        <authorList>
            <person name="Sombolestani A."/>
        </authorList>
    </citation>
    <scope>NUCLEOTIDE SEQUENCE [LARGE SCALE GENOMIC DNA]</scope>
    <source>
        <strain evidence="4">LMG 1745</strain>
    </source>
</reference>
<organism evidence="3 4">
    <name type="scientific">Gluconobacter cadivus</name>
    <dbReference type="NCBI Taxonomy" id="2728101"/>
    <lineage>
        <taxon>Bacteria</taxon>
        <taxon>Pseudomonadati</taxon>
        <taxon>Pseudomonadota</taxon>
        <taxon>Alphaproteobacteria</taxon>
        <taxon>Acetobacterales</taxon>
        <taxon>Acetobacteraceae</taxon>
        <taxon>Gluconobacter</taxon>
    </lineage>
</organism>
<dbReference type="Gene3D" id="3.40.710.10">
    <property type="entry name" value="DD-peptidase/beta-lactamase superfamily"/>
    <property type="match status" value="1"/>
</dbReference>
<accession>A0ABR9YWT7</accession>
<dbReference type="PANTHER" id="PTHR43283">
    <property type="entry name" value="BETA-LACTAMASE-RELATED"/>
    <property type="match status" value="1"/>
</dbReference>
<dbReference type="RefSeq" id="WP_194262546.1">
    <property type="nucleotide sequence ID" value="NZ_JABCQH010000006.1"/>
</dbReference>
<reference evidence="3 4" key="2">
    <citation type="submission" date="2020-11" db="EMBL/GenBank/DDBJ databases">
        <title>Description of novel Gluconobacter species.</title>
        <authorList>
            <person name="Cleenwerck I."/>
            <person name="Cnockaert M."/>
            <person name="Borremans W."/>
            <person name="Wieme A.D."/>
            <person name="De Vuyst L."/>
            <person name="Vandamme P."/>
        </authorList>
    </citation>
    <scope>NUCLEOTIDE SEQUENCE [LARGE SCALE GENOMIC DNA]</scope>
    <source>
        <strain evidence="3 4">LMG 1745</strain>
    </source>
</reference>
<keyword evidence="4" id="KW-1185">Reference proteome</keyword>
<evidence type="ECO:0000259" key="2">
    <source>
        <dbReference type="Pfam" id="PF00144"/>
    </source>
</evidence>
<evidence type="ECO:0000313" key="3">
    <source>
        <dbReference type="EMBL" id="MBF0888744.1"/>
    </source>
</evidence>
<dbReference type="InterPro" id="IPR001466">
    <property type="entry name" value="Beta-lactam-related"/>
</dbReference>
<keyword evidence="1" id="KW-0732">Signal</keyword>
<feature type="signal peptide" evidence="1">
    <location>
        <begin position="1"/>
        <end position="23"/>
    </location>
</feature>
<sequence>MSNWHIRNLALIALAALSSAAQAQTRVQTPTETTHALDHVLTQGEVRSLAAIAAVRLRHGQVAYSYYGGFARQSPDGTVPVGPQTLFRIASISKVVTTIGLMELVEQGKINLDHDASDYLGFRLRNPDFPQTPITVRMLLNHTSSIRDGDSYTLPPGHRISEVFDAAHKPGDASYHFAHGDGHAPGTWFAYCNLCYGLVGTIMERVSGERFDRYQQAHVLDPLGIDGGYNRATLTHPERLATLYSHQPTGWNAETDTLPLVQVWDPVALAQYKPGTNGTLFAPQGGLRISMEGLTRLARFMLGHGTLDGRTLLSAHSVALMQTPTWQYDGQNGDCPYPITSYGLSMARLTGARDSSGRETRPYKGYSGDLAGHLGDAYSLHSGFWYDPATGDGFLFAADGFPDAGQERPGTYSSFTRVEEEIFTALAGAGKDIP</sequence>
<feature type="domain" description="Beta-lactamase-related" evidence="2">
    <location>
        <begin position="49"/>
        <end position="403"/>
    </location>
</feature>
<dbReference type="Proteomes" id="UP000662701">
    <property type="component" value="Unassembled WGS sequence"/>
</dbReference>
<dbReference type="InterPro" id="IPR012338">
    <property type="entry name" value="Beta-lactam/transpept-like"/>
</dbReference>
<protein>
    <submittedName>
        <fullName evidence="3">Beta-lactamase family protein</fullName>
    </submittedName>
</protein>
<evidence type="ECO:0000256" key="1">
    <source>
        <dbReference type="SAM" id="SignalP"/>
    </source>
</evidence>
<name>A0ABR9YWT7_9PROT</name>